<feature type="coiled-coil region" evidence="1">
    <location>
        <begin position="70"/>
        <end position="104"/>
    </location>
</feature>
<sequence length="129" mass="13747">MAAGWVAALKLVPWGDVIEATPQILQAAKKLLGTTQKGNADAAAEALEGGAGGEPAMPVALQLQHLRHRVAQLEREQQESAVLLQSLAEQNAQVVRAVEVLRQRQQRLTVAAGILAVACTGLLVWMLQQ</sequence>
<organism evidence="3 6">
    <name type="scientific">Acidovorax delafieldii</name>
    <name type="common">Pseudomonas delafieldii</name>
    <dbReference type="NCBI Taxonomy" id="47920"/>
    <lineage>
        <taxon>Bacteria</taxon>
        <taxon>Pseudomonadati</taxon>
        <taxon>Pseudomonadota</taxon>
        <taxon>Betaproteobacteria</taxon>
        <taxon>Burkholderiales</taxon>
        <taxon>Comamonadaceae</taxon>
        <taxon>Acidovorax</taxon>
    </lineage>
</organism>
<dbReference type="RefSeq" id="WP_209817142.1">
    <property type="nucleotide sequence ID" value="NZ_JAVDTL010000002.1"/>
</dbReference>
<dbReference type="EMBL" id="JAVDTL010000002">
    <property type="protein sequence ID" value="MDR6766116.1"/>
    <property type="molecule type" value="Genomic_DNA"/>
</dbReference>
<dbReference type="AlphaFoldDB" id="A0AAJ2BQN0"/>
<evidence type="ECO:0000313" key="6">
    <source>
        <dbReference type="Proteomes" id="UP001253458"/>
    </source>
</evidence>
<accession>A0AAJ2BQN0</accession>
<comment type="caution">
    <text evidence="3">The sequence shown here is derived from an EMBL/GenBank/DDBJ whole genome shotgun (WGS) entry which is preliminary data.</text>
</comment>
<keyword evidence="5" id="KW-1185">Reference proteome</keyword>
<dbReference type="Proteomes" id="UP001253458">
    <property type="component" value="Unassembled WGS sequence"/>
</dbReference>
<keyword evidence="2" id="KW-0812">Transmembrane</keyword>
<keyword evidence="2" id="KW-0472">Membrane</keyword>
<dbReference type="EMBL" id="JAVDTS010000002">
    <property type="protein sequence ID" value="MDR6836946.1"/>
    <property type="molecule type" value="Genomic_DNA"/>
</dbReference>
<proteinExistence type="predicted"/>
<name>A0AAJ2BQN0_ACIDE</name>
<keyword evidence="1" id="KW-0175">Coiled coil</keyword>
<evidence type="ECO:0000256" key="2">
    <source>
        <dbReference type="SAM" id="Phobius"/>
    </source>
</evidence>
<evidence type="ECO:0000256" key="1">
    <source>
        <dbReference type="SAM" id="Coils"/>
    </source>
</evidence>
<dbReference type="Proteomes" id="UP001249076">
    <property type="component" value="Unassembled WGS sequence"/>
</dbReference>
<evidence type="ECO:0000313" key="3">
    <source>
        <dbReference type="EMBL" id="MDR6766116.1"/>
    </source>
</evidence>
<reference evidence="3 5" key="1">
    <citation type="submission" date="2023-07" db="EMBL/GenBank/DDBJ databases">
        <title>Sorghum-associated microbial communities from plants grown in Nebraska, USA.</title>
        <authorList>
            <person name="Schachtman D."/>
        </authorList>
    </citation>
    <scope>NUCLEOTIDE SEQUENCE</scope>
    <source>
        <strain evidence="4 5">BE105</strain>
        <strain evidence="3">BE69</strain>
    </source>
</reference>
<evidence type="ECO:0000313" key="4">
    <source>
        <dbReference type="EMBL" id="MDR6836946.1"/>
    </source>
</evidence>
<evidence type="ECO:0000313" key="5">
    <source>
        <dbReference type="Proteomes" id="UP001249076"/>
    </source>
</evidence>
<feature type="transmembrane region" description="Helical" evidence="2">
    <location>
        <begin position="108"/>
        <end position="127"/>
    </location>
</feature>
<protein>
    <submittedName>
        <fullName evidence="3">Uncharacterized protein</fullName>
    </submittedName>
</protein>
<gene>
    <name evidence="3" type="ORF">J2W88_001381</name>
    <name evidence="4" type="ORF">J2W93_001774</name>
</gene>
<keyword evidence="2" id="KW-1133">Transmembrane helix</keyword>